<reference evidence="2 3" key="1">
    <citation type="journal article" date="2019" name="Gigascience">
        <title>Whole-genome sequence of the oriental lung fluke Paragonimus westermani.</title>
        <authorList>
            <person name="Oey H."/>
            <person name="Zakrzewski M."/>
            <person name="Narain K."/>
            <person name="Devi K.R."/>
            <person name="Agatsuma T."/>
            <person name="Nawaratna S."/>
            <person name="Gobert G.N."/>
            <person name="Jones M.K."/>
            <person name="Ragan M.A."/>
            <person name="McManus D.P."/>
            <person name="Krause L."/>
        </authorList>
    </citation>
    <scope>NUCLEOTIDE SEQUENCE [LARGE SCALE GENOMIC DNA]</scope>
    <source>
        <strain evidence="2 3">IND2009</strain>
    </source>
</reference>
<proteinExistence type="predicted"/>
<evidence type="ECO:0000313" key="3">
    <source>
        <dbReference type="Proteomes" id="UP000324629"/>
    </source>
</evidence>
<dbReference type="EMBL" id="QNGE01000305">
    <property type="protein sequence ID" value="KAA3680984.1"/>
    <property type="molecule type" value="Genomic_DNA"/>
</dbReference>
<dbReference type="Proteomes" id="UP000324629">
    <property type="component" value="Unassembled WGS sequence"/>
</dbReference>
<comment type="caution">
    <text evidence="2">The sequence shown here is derived from an EMBL/GenBank/DDBJ whole genome shotgun (WGS) entry which is preliminary data.</text>
</comment>
<evidence type="ECO:0000313" key="2">
    <source>
        <dbReference type="EMBL" id="KAA3680984.1"/>
    </source>
</evidence>
<organism evidence="2 3">
    <name type="scientific">Paragonimus westermani</name>
    <dbReference type="NCBI Taxonomy" id="34504"/>
    <lineage>
        <taxon>Eukaryota</taxon>
        <taxon>Metazoa</taxon>
        <taxon>Spiralia</taxon>
        <taxon>Lophotrochozoa</taxon>
        <taxon>Platyhelminthes</taxon>
        <taxon>Trematoda</taxon>
        <taxon>Digenea</taxon>
        <taxon>Plagiorchiida</taxon>
        <taxon>Troglotremata</taxon>
        <taxon>Troglotrematidae</taxon>
        <taxon>Paragonimus</taxon>
    </lineage>
</organism>
<name>A0A5J4NZM0_9TREM</name>
<evidence type="ECO:0000256" key="1">
    <source>
        <dbReference type="SAM" id="MobiDB-lite"/>
    </source>
</evidence>
<keyword evidence="3" id="KW-1185">Reference proteome</keyword>
<dbReference type="AlphaFoldDB" id="A0A5J4NZM0"/>
<feature type="region of interest" description="Disordered" evidence="1">
    <location>
        <begin position="138"/>
        <end position="161"/>
    </location>
</feature>
<protein>
    <submittedName>
        <fullName evidence="2">Uncharacterized protein</fullName>
    </submittedName>
</protein>
<sequence length="248" mass="27602">MVTDGDTWWNSPTVVPTLLLLPKNPHDLLHFDFSFPVPLTMVEKNVSELGISKNLLKMNFMRRTLVAQEKSSPCARSDILPNAQEYAFQLPPAVKAHITKRSSILSGMPKIVLDKCLFEIYGVPAGFRQSYGGFNTNETSKQSDLSKTKESTNPMHSFFDDSADGRVSAYIRSQSSKKTKTDAQQTRGIRRTLYETIGGCPQYSQDVGVDLLLGRRLTDVGYADDKLLLFGNSRVAQTMLDAISRSAK</sequence>
<accession>A0A5J4NZM0</accession>
<gene>
    <name evidence="2" type="ORF">DEA37_0000208</name>
</gene>